<dbReference type="CDD" id="cd00096">
    <property type="entry name" value="Ig"/>
    <property type="match status" value="1"/>
</dbReference>
<dbReference type="InterPro" id="IPR007110">
    <property type="entry name" value="Ig-like_dom"/>
</dbReference>
<sequence length="216" mass="24478">FTVRCSTFDAPQETKATVSSEDVKEGDSVTLSCTSRGRPDVSFSWFKKENIEKSQQMSDSKLTNVKPEDSGEYYCEAKNKHVQPLVNINDLKEGDKLTLKCSVQRCNPAVYQFMWYKNSQPQHETSQTFIISKVTEEDRGSYHCQANNGIKTAKSNSLKVSSTIGTERRTTRPHCQNIRTSLFSLRTQECITVQQPMLSENHDPKTSCYLPAVSMK</sequence>
<feature type="domain" description="Ig-like" evidence="1">
    <location>
        <begin position="11"/>
        <end position="161"/>
    </location>
</feature>
<dbReference type="Gene3D" id="2.60.40.10">
    <property type="entry name" value="Immunoglobulins"/>
    <property type="match status" value="2"/>
</dbReference>
<organism evidence="2 3">
    <name type="scientific">Cyprinus carpio</name>
    <name type="common">Common carp</name>
    <dbReference type="NCBI Taxonomy" id="7962"/>
    <lineage>
        <taxon>Eukaryota</taxon>
        <taxon>Metazoa</taxon>
        <taxon>Chordata</taxon>
        <taxon>Craniata</taxon>
        <taxon>Vertebrata</taxon>
        <taxon>Euteleostomi</taxon>
        <taxon>Actinopterygii</taxon>
        <taxon>Neopterygii</taxon>
        <taxon>Teleostei</taxon>
        <taxon>Ostariophysi</taxon>
        <taxon>Cypriniformes</taxon>
        <taxon>Cyprinidae</taxon>
        <taxon>Cyprininae</taxon>
        <taxon>Cyprinus</taxon>
    </lineage>
</organism>
<dbReference type="Pfam" id="PF13927">
    <property type="entry name" value="Ig_3"/>
    <property type="match status" value="1"/>
</dbReference>
<dbReference type="SUPFAM" id="SSF48726">
    <property type="entry name" value="Immunoglobulin"/>
    <property type="match status" value="2"/>
</dbReference>
<reference evidence="2" key="1">
    <citation type="submission" date="2025-08" db="UniProtKB">
        <authorList>
            <consortium name="Ensembl"/>
        </authorList>
    </citation>
    <scope>IDENTIFICATION</scope>
</reference>
<dbReference type="InterPro" id="IPR003598">
    <property type="entry name" value="Ig_sub2"/>
</dbReference>
<dbReference type="SMART" id="SM00408">
    <property type="entry name" value="IGc2"/>
    <property type="match status" value="2"/>
</dbReference>
<name>A0A8C1ZHC4_CYPCA</name>
<dbReference type="PANTHER" id="PTHR46013">
    <property type="entry name" value="VASCULAR CELL ADHESION MOLECULE 1"/>
    <property type="match status" value="1"/>
</dbReference>
<protein>
    <recommendedName>
        <fullName evidence="1">Ig-like domain-containing protein</fullName>
    </recommendedName>
</protein>
<evidence type="ECO:0000313" key="3">
    <source>
        <dbReference type="Proteomes" id="UP000694700"/>
    </source>
</evidence>
<dbReference type="InterPro" id="IPR003599">
    <property type="entry name" value="Ig_sub"/>
</dbReference>
<dbReference type="SMART" id="SM00409">
    <property type="entry name" value="IG"/>
    <property type="match status" value="2"/>
</dbReference>
<evidence type="ECO:0000259" key="1">
    <source>
        <dbReference type="PROSITE" id="PS50835"/>
    </source>
</evidence>
<evidence type="ECO:0000313" key="2">
    <source>
        <dbReference type="Ensembl" id="ENSCCRP00015079887.1"/>
    </source>
</evidence>
<dbReference type="Proteomes" id="UP000694700">
    <property type="component" value="Unplaced"/>
</dbReference>
<dbReference type="PANTHER" id="PTHR46013:SF8">
    <property type="entry name" value="B-CELL RECEPTOR CD22-RELATED"/>
    <property type="match status" value="1"/>
</dbReference>
<dbReference type="Ensembl" id="ENSCCRT00015082498.1">
    <property type="protein sequence ID" value="ENSCCRP00015079887.1"/>
    <property type="gene ID" value="ENSCCRG00015032327.1"/>
</dbReference>
<dbReference type="Pfam" id="PF13895">
    <property type="entry name" value="Ig_2"/>
    <property type="match status" value="1"/>
</dbReference>
<dbReference type="PROSITE" id="PS50835">
    <property type="entry name" value="IG_LIKE"/>
    <property type="match status" value="1"/>
</dbReference>
<accession>A0A8C1ZHC4</accession>
<dbReference type="AlphaFoldDB" id="A0A8C1ZHC4"/>
<dbReference type="InterPro" id="IPR036179">
    <property type="entry name" value="Ig-like_dom_sf"/>
</dbReference>
<dbReference type="InterPro" id="IPR013783">
    <property type="entry name" value="Ig-like_fold"/>
</dbReference>
<proteinExistence type="predicted"/>